<evidence type="ECO:0000259" key="11">
    <source>
        <dbReference type="PROSITE" id="PS51829"/>
    </source>
</evidence>
<evidence type="ECO:0000256" key="10">
    <source>
        <dbReference type="PROSITE-ProRule" id="PRU01240"/>
    </source>
</evidence>
<feature type="domain" description="P/Homo B" evidence="11">
    <location>
        <begin position="522"/>
        <end position="654"/>
    </location>
</feature>
<comment type="similarity">
    <text evidence="1">Belongs to the peptidase S8 family. Furin subfamily.</text>
</comment>
<keyword evidence="6 10" id="KW-0720">Serine protease</keyword>
<dbReference type="PROSITE" id="PS00137">
    <property type="entry name" value="SUBTILASE_HIS"/>
    <property type="match status" value="1"/>
</dbReference>
<dbReference type="Proteomes" id="UP001359485">
    <property type="component" value="Unassembled WGS sequence"/>
</dbReference>
<keyword evidence="5 10" id="KW-0378">Hydrolase</keyword>
<dbReference type="InterPro" id="IPR032815">
    <property type="entry name" value="S8_pro-domain"/>
</dbReference>
<dbReference type="PANTHER" id="PTHR42884:SF14">
    <property type="entry name" value="NEUROENDOCRINE CONVERTASE 1"/>
    <property type="match status" value="1"/>
</dbReference>
<dbReference type="PROSITE" id="PS51829">
    <property type="entry name" value="P_HOMO_B"/>
    <property type="match status" value="1"/>
</dbReference>
<dbReference type="InterPro" id="IPR022398">
    <property type="entry name" value="Peptidase_S8_His-AS"/>
</dbReference>
<dbReference type="EMBL" id="JAWJWF010000006">
    <property type="protein sequence ID" value="KAK6631278.1"/>
    <property type="molecule type" value="Genomic_DNA"/>
</dbReference>
<keyword evidence="4" id="KW-0732">Signal</keyword>
<keyword evidence="13" id="KW-1185">Reference proteome</keyword>
<dbReference type="SUPFAM" id="SSF54897">
    <property type="entry name" value="Protease propeptides/inhibitors"/>
    <property type="match status" value="1"/>
</dbReference>
<evidence type="ECO:0000256" key="2">
    <source>
        <dbReference type="ARBA" id="ARBA00022670"/>
    </source>
</evidence>
<dbReference type="InterPro" id="IPR023828">
    <property type="entry name" value="Peptidase_S8_Ser-AS"/>
</dbReference>
<evidence type="ECO:0000256" key="6">
    <source>
        <dbReference type="ARBA" id="ARBA00022825"/>
    </source>
</evidence>
<dbReference type="Pfam" id="PF00082">
    <property type="entry name" value="Peptidase_S8"/>
    <property type="match status" value="1"/>
</dbReference>
<dbReference type="PROSITE" id="PS00138">
    <property type="entry name" value="SUBTILASE_SER"/>
    <property type="match status" value="1"/>
</dbReference>
<reference evidence="12 13" key="1">
    <citation type="submission" date="2023-09" db="EMBL/GenBank/DDBJ databases">
        <title>Genomes of two closely related lineages of the louse Polyplax serrata with different host specificities.</title>
        <authorList>
            <person name="Martinu J."/>
            <person name="Tarabai H."/>
            <person name="Stefka J."/>
            <person name="Hypsa V."/>
        </authorList>
    </citation>
    <scope>NUCLEOTIDE SEQUENCE [LARGE SCALE GENOMIC DNA]</scope>
    <source>
        <strain evidence="12">98ZLc_SE</strain>
    </source>
</reference>
<dbReference type="PANTHER" id="PTHR42884">
    <property type="entry name" value="PROPROTEIN CONVERTASE SUBTILISIN/KEXIN-RELATED"/>
    <property type="match status" value="1"/>
</dbReference>
<dbReference type="Gene3D" id="3.30.70.850">
    <property type="entry name" value="Peptidase S8, pro-domain"/>
    <property type="match status" value="1"/>
</dbReference>
<accession>A0ABR1AY45</accession>
<dbReference type="InterPro" id="IPR008979">
    <property type="entry name" value="Galactose-bd-like_sf"/>
</dbReference>
<dbReference type="InterPro" id="IPR002884">
    <property type="entry name" value="P_dom"/>
</dbReference>
<dbReference type="InterPro" id="IPR038466">
    <property type="entry name" value="S8_pro-domain_sf"/>
</dbReference>
<evidence type="ECO:0000256" key="9">
    <source>
        <dbReference type="ARBA" id="ARBA00023180"/>
    </source>
</evidence>
<dbReference type="SUPFAM" id="SSF49785">
    <property type="entry name" value="Galactose-binding domain-like"/>
    <property type="match status" value="1"/>
</dbReference>
<keyword evidence="8" id="KW-0865">Zymogen</keyword>
<keyword evidence="3" id="KW-0165">Cleavage on pair of basic residues</keyword>
<name>A0ABR1AY45_POLSC</name>
<feature type="active site" description="Charge relay system" evidence="10">
    <location>
        <position position="272"/>
    </location>
</feature>
<keyword evidence="9" id="KW-0325">Glycoprotein</keyword>
<keyword evidence="7" id="KW-0106">Calcium</keyword>
<evidence type="ECO:0000256" key="4">
    <source>
        <dbReference type="ARBA" id="ARBA00022729"/>
    </source>
</evidence>
<keyword evidence="2 10" id="KW-0645">Protease</keyword>
<dbReference type="Pfam" id="PF01483">
    <property type="entry name" value="P_proprotein"/>
    <property type="match status" value="1"/>
</dbReference>
<dbReference type="PROSITE" id="PS51892">
    <property type="entry name" value="SUBTILASE"/>
    <property type="match status" value="1"/>
</dbReference>
<evidence type="ECO:0000256" key="8">
    <source>
        <dbReference type="ARBA" id="ARBA00023145"/>
    </source>
</evidence>
<dbReference type="SUPFAM" id="SSF52743">
    <property type="entry name" value="Subtilisin-like"/>
    <property type="match status" value="1"/>
</dbReference>
<feature type="active site" description="Charge relay system" evidence="10">
    <location>
        <position position="231"/>
    </location>
</feature>
<proteinExistence type="inferred from homology"/>
<dbReference type="InterPro" id="IPR034182">
    <property type="entry name" value="Kexin/furin"/>
</dbReference>
<sequence length="698" mass="79355">MRARVTANEESLLRNVEHVHHNKMTNIPILLFTFASFWAYSIARYYDQEYAKPYTNEWVVRMEGGEEVAELISTELGYTFLGKVIGFRDTYRLTRQDNPVQKKRNHAVVSEALDRDNRVIWAEQQFTKRREKRNFIPIFEGDDVRLTKETILNFLKKNEFKKNLTGQIIAQSKVPDSESPEGNRFNDELWEQQWYLQDTRKQTHLPKLDLHVLPVYDLGITGKDIRVLILDDGIEYTHEDLKQNYDPEISYDANDEDEDPFPRVDEYETNAHGTRCAGEVAMAANNKKCGVGVAFNSKVGAVRLLDGEVNDRIEGIALGYAYDKVDVYSASWGPVDDGKTVEGPGRLAREAMERGITEGRNGKGVIYVWAGGNGGSKDDNCECDGYIGSIYTLSIGSASQHGQFPWYGEKCAATMATTYSSGAYADQMIATTDVGNKCTIKHTGTSASAPLAAGIIALALEANPQLTWRDVQHLVVWTSDYAPLSENDGWLMNAAGYWVNTRFGYGLMNAYALVKEAINWTNVPEKYLCSIEVGHENEELYVGKDVQLEIDAKVCDFISYLEHVELEINIEYPVRGDLELFLESPSGTNIQLLNRRKNDGSRRGFRNWKLMSVLTWNENPRGIWKVLVTDRTGIEKPKGRIGKFTLHLHGLYERPPYLVKGKKEYSDCCNVVKDDVKGSSREEKENFDWIEIIRRWVQ</sequence>
<dbReference type="Gene3D" id="2.60.120.260">
    <property type="entry name" value="Galactose-binding domain-like"/>
    <property type="match status" value="1"/>
</dbReference>
<feature type="active site" description="Charge relay system" evidence="10">
    <location>
        <position position="446"/>
    </location>
</feature>
<protein>
    <recommendedName>
        <fullName evidence="11">P/Homo B domain-containing protein</fullName>
    </recommendedName>
</protein>
<gene>
    <name evidence="12" type="ORF">RUM44_005804</name>
</gene>
<dbReference type="Gene3D" id="3.40.50.200">
    <property type="entry name" value="Peptidase S8/S53 domain"/>
    <property type="match status" value="1"/>
</dbReference>
<dbReference type="Pfam" id="PF16470">
    <property type="entry name" value="S8_pro-domain"/>
    <property type="match status" value="1"/>
</dbReference>
<dbReference type="PRINTS" id="PR00723">
    <property type="entry name" value="SUBTILISIN"/>
</dbReference>
<evidence type="ECO:0000256" key="3">
    <source>
        <dbReference type="ARBA" id="ARBA00022685"/>
    </source>
</evidence>
<evidence type="ECO:0000256" key="1">
    <source>
        <dbReference type="ARBA" id="ARBA00005325"/>
    </source>
</evidence>
<dbReference type="InterPro" id="IPR015500">
    <property type="entry name" value="Peptidase_S8_subtilisin-rel"/>
</dbReference>
<dbReference type="InterPro" id="IPR036852">
    <property type="entry name" value="Peptidase_S8/S53_dom_sf"/>
</dbReference>
<evidence type="ECO:0000313" key="13">
    <source>
        <dbReference type="Proteomes" id="UP001359485"/>
    </source>
</evidence>
<evidence type="ECO:0000256" key="5">
    <source>
        <dbReference type="ARBA" id="ARBA00022801"/>
    </source>
</evidence>
<comment type="caution">
    <text evidence="12">The sequence shown here is derived from an EMBL/GenBank/DDBJ whole genome shotgun (WGS) entry which is preliminary data.</text>
</comment>
<dbReference type="CDD" id="cd04059">
    <property type="entry name" value="Peptidases_S8_Protein_convertases_Kexins_Furin-like"/>
    <property type="match status" value="1"/>
</dbReference>
<organism evidence="12 13">
    <name type="scientific">Polyplax serrata</name>
    <name type="common">Common mouse louse</name>
    <dbReference type="NCBI Taxonomy" id="468196"/>
    <lineage>
        <taxon>Eukaryota</taxon>
        <taxon>Metazoa</taxon>
        <taxon>Ecdysozoa</taxon>
        <taxon>Arthropoda</taxon>
        <taxon>Hexapoda</taxon>
        <taxon>Insecta</taxon>
        <taxon>Pterygota</taxon>
        <taxon>Neoptera</taxon>
        <taxon>Paraneoptera</taxon>
        <taxon>Psocodea</taxon>
        <taxon>Troctomorpha</taxon>
        <taxon>Phthiraptera</taxon>
        <taxon>Anoplura</taxon>
        <taxon>Polyplacidae</taxon>
        <taxon>Polyplax</taxon>
    </lineage>
</organism>
<evidence type="ECO:0000256" key="7">
    <source>
        <dbReference type="ARBA" id="ARBA00022837"/>
    </source>
</evidence>
<evidence type="ECO:0000313" key="12">
    <source>
        <dbReference type="EMBL" id="KAK6631278.1"/>
    </source>
</evidence>
<dbReference type="InterPro" id="IPR000209">
    <property type="entry name" value="Peptidase_S8/S53_dom"/>
</dbReference>